<dbReference type="Gene3D" id="2.40.10.10">
    <property type="entry name" value="Trypsin-like serine proteases"/>
    <property type="match status" value="1"/>
</dbReference>
<keyword evidence="6" id="KW-1015">Disulfide bond</keyword>
<dbReference type="Proteomes" id="UP001158986">
    <property type="component" value="Unassembled WGS sequence"/>
</dbReference>
<keyword evidence="5" id="KW-0843">Virulence</keyword>
<sequence length="225" mass="23155">MTGIRTTINPNSPDNFSFCGGVLITPTHVLTTASCTTVAKANYVSVGAHYINGNNDGDEIKVKNITNHPRYNPATLANDFAVLTLAKRSKFTPIGLPKPGSLGIQSGAWAMAMGWGLTSADGMASLELLQVGQQVITNEACRTALTSSTIGPSHVCAGGVEGKSPCQGDTGGPLIRTNSVKDSDDVLIGLISGGGTNGCGTKGFPTIYARVSSAVAWINSVTKAK</sequence>
<dbReference type="PRINTS" id="PR00722">
    <property type="entry name" value="CHYMOTRYPSIN"/>
</dbReference>
<dbReference type="PANTHER" id="PTHR24276">
    <property type="entry name" value="POLYSERASE-RELATED"/>
    <property type="match status" value="1"/>
</dbReference>
<dbReference type="GO" id="GO:0004252">
    <property type="term" value="F:serine-type endopeptidase activity"/>
    <property type="evidence" value="ECO:0007669"/>
    <property type="project" value="InterPro"/>
</dbReference>
<evidence type="ECO:0000256" key="2">
    <source>
        <dbReference type="ARBA" id="ARBA00007664"/>
    </source>
</evidence>
<feature type="domain" description="Peptidase S1" evidence="8">
    <location>
        <begin position="1"/>
        <end position="223"/>
    </location>
</feature>
<dbReference type="EMBL" id="CAKLCB010000381">
    <property type="protein sequence ID" value="CAH0521606.1"/>
    <property type="molecule type" value="Genomic_DNA"/>
</dbReference>
<dbReference type="PROSITE" id="PS50240">
    <property type="entry name" value="TRYPSIN_DOM"/>
    <property type="match status" value="1"/>
</dbReference>
<dbReference type="Proteomes" id="UP001160483">
    <property type="component" value="Unassembled WGS sequence"/>
</dbReference>
<evidence type="ECO:0000256" key="3">
    <source>
        <dbReference type="ARBA" id="ARBA00022525"/>
    </source>
</evidence>
<dbReference type="CDD" id="cd00190">
    <property type="entry name" value="Tryp_SPc"/>
    <property type="match status" value="1"/>
</dbReference>
<keyword evidence="4" id="KW-0732">Signal</keyword>
<dbReference type="GO" id="GO:0005576">
    <property type="term" value="C:extracellular region"/>
    <property type="evidence" value="ECO:0007669"/>
    <property type="project" value="UniProtKB-SubCell"/>
</dbReference>
<comment type="caution">
    <text evidence="9">The sequence shown here is derived from an EMBL/GenBank/DDBJ whole genome shotgun (WGS) entry which is preliminary data.</text>
</comment>
<proteinExistence type="inferred from homology"/>
<dbReference type="InterPro" id="IPR050430">
    <property type="entry name" value="Peptidase_S1"/>
</dbReference>
<evidence type="ECO:0000256" key="1">
    <source>
        <dbReference type="ARBA" id="ARBA00004613"/>
    </source>
</evidence>
<accession>A0AAU9KS45</accession>
<evidence type="ECO:0000313" key="10">
    <source>
        <dbReference type="EMBL" id="CAH0521606.1"/>
    </source>
</evidence>
<gene>
    <name evidence="10" type="ORF">PBS001_LOCUS8050</name>
    <name evidence="9" type="ORF">PBS003_LOCUS2045</name>
</gene>
<dbReference type="GO" id="GO:0006508">
    <property type="term" value="P:proteolysis"/>
    <property type="evidence" value="ECO:0007669"/>
    <property type="project" value="InterPro"/>
</dbReference>
<dbReference type="Pfam" id="PF00089">
    <property type="entry name" value="Trypsin"/>
    <property type="match status" value="1"/>
</dbReference>
<reference evidence="9 11" key="1">
    <citation type="submission" date="2021-11" db="EMBL/GenBank/DDBJ databases">
        <authorList>
            <person name="Islam A."/>
            <person name="Islam S."/>
            <person name="Flora M.S."/>
            <person name="Rahman M."/>
            <person name="Ziaur R.M."/>
            <person name="Epstein J.H."/>
            <person name="Hassan M."/>
            <person name="Klassen M."/>
            <person name="Woodard K."/>
            <person name="Webb A."/>
            <person name="Webby R.J."/>
            <person name="El Zowalaty M.E."/>
        </authorList>
    </citation>
    <scope>NUCLEOTIDE SEQUENCE</scope>
    <source>
        <strain evidence="10">Pbs1</strain>
        <strain evidence="9">Pbs3</strain>
    </source>
</reference>
<dbReference type="InterPro" id="IPR009003">
    <property type="entry name" value="Peptidase_S1_PA"/>
</dbReference>
<keyword evidence="3" id="KW-0964">Secreted</keyword>
<dbReference type="EMBL" id="CAKKTJ010000121">
    <property type="protein sequence ID" value="CAH0475214.1"/>
    <property type="molecule type" value="Genomic_DNA"/>
</dbReference>
<comment type="similarity">
    <text evidence="2">Belongs to the peptidase S1 family.</text>
</comment>
<keyword evidence="7" id="KW-0325">Glycoprotein</keyword>
<protein>
    <recommendedName>
        <fullName evidence="8">Peptidase S1 domain-containing protein</fullName>
    </recommendedName>
</protein>
<evidence type="ECO:0000256" key="7">
    <source>
        <dbReference type="ARBA" id="ARBA00023180"/>
    </source>
</evidence>
<evidence type="ECO:0000256" key="6">
    <source>
        <dbReference type="ARBA" id="ARBA00023157"/>
    </source>
</evidence>
<evidence type="ECO:0000313" key="9">
    <source>
        <dbReference type="EMBL" id="CAH0475214.1"/>
    </source>
</evidence>
<evidence type="ECO:0000256" key="4">
    <source>
        <dbReference type="ARBA" id="ARBA00022729"/>
    </source>
</evidence>
<dbReference type="InterPro" id="IPR001314">
    <property type="entry name" value="Peptidase_S1A"/>
</dbReference>
<dbReference type="PANTHER" id="PTHR24276:SF98">
    <property type="entry name" value="FI18310P1-RELATED"/>
    <property type="match status" value="1"/>
</dbReference>
<evidence type="ECO:0000313" key="11">
    <source>
        <dbReference type="Proteomes" id="UP001158986"/>
    </source>
</evidence>
<dbReference type="FunFam" id="2.40.10.10:FF:000068">
    <property type="entry name" value="transmembrane protease serine 2"/>
    <property type="match status" value="1"/>
</dbReference>
<keyword evidence="11" id="KW-1185">Reference proteome</keyword>
<evidence type="ECO:0000313" key="12">
    <source>
        <dbReference type="Proteomes" id="UP001160483"/>
    </source>
</evidence>
<dbReference type="SUPFAM" id="SSF50494">
    <property type="entry name" value="Trypsin-like serine proteases"/>
    <property type="match status" value="1"/>
</dbReference>
<dbReference type="SMART" id="SM00020">
    <property type="entry name" value="Tryp_SPc"/>
    <property type="match status" value="1"/>
</dbReference>
<dbReference type="InterPro" id="IPR043504">
    <property type="entry name" value="Peptidase_S1_PA_chymotrypsin"/>
</dbReference>
<evidence type="ECO:0000256" key="5">
    <source>
        <dbReference type="ARBA" id="ARBA00023026"/>
    </source>
</evidence>
<dbReference type="PROSITE" id="PS51257">
    <property type="entry name" value="PROKAR_LIPOPROTEIN"/>
    <property type="match status" value="1"/>
</dbReference>
<dbReference type="AlphaFoldDB" id="A0AAU9KS45"/>
<name>A0AAU9KS45_9STRA</name>
<evidence type="ECO:0000259" key="8">
    <source>
        <dbReference type="PROSITE" id="PS50240"/>
    </source>
</evidence>
<comment type="subcellular location">
    <subcellularLocation>
        <location evidence="1">Secreted</location>
    </subcellularLocation>
</comment>
<organism evidence="9 12">
    <name type="scientific">Peronospora belbahrii</name>
    <dbReference type="NCBI Taxonomy" id="622444"/>
    <lineage>
        <taxon>Eukaryota</taxon>
        <taxon>Sar</taxon>
        <taxon>Stramenopiles</taxon>
        <taxon>Oomycota</taxon>
        <taxon>Peronosporomycetes</taxon>
        <taxon>Peronosporales</taxon>
        <taxon>Peronosporaceae</taxon>
        <taxon>Peronospora</taxon>
    </lineage>
</organism>
<dbReference type="InterPro" id="IPR001254">
    <property type="entry name" value="Trypsin_dom"/>
</dbReference>